<proteinExistence type="predicted"/>
<evidence type="ECO:0000256" key="6">
    <source>
        <dbReference type="ARBA" id="ARBA00022692"/>
    </source>
</evidence>
<dbReference type="SMART" id="SM00387">
    <property type="entry name" value="HATPase_c"/>
    <property type="match status" value="1"/>
</dbReference>
<dbReference type="PANTHER" id="PTHR45528">
    <property type="entry name" value="SENSOR HISTIDINE KINASE CPXA"/>
    <property type="match status" value="1"/>
</dbReference>
<dbReference type="GO" id="GO:0016020">
    <property type="term" value="C:membrane"/>
    <property type="evidence" value="ECO:0007669"/>
    <property type="project" value="UniProtKB-SubCell"/>
</dbReference>
<evidence type="ECO:0000256" key="10">
    <source>
        <dbReference type="SAM" id="Phobius"/>
    </source>
</evidence>
<organism evidence="13">
    <name type="scientific">uncultured Sulfurovum sp</name>
    <dbReference type="NCBI Taxonomy" id="269237"/>
    <lineage>
        <taxon>Bacteria</taxon>
        <taxon>Pseudomonadati</taxon>
        <taxon>Campylobacterota</taxon>
        <taxon>Epsilonproteobacteria</taxon>
        <taxon>Campylobacterales</taxon>
        <taxon>Sulfurovaceae</taxon>
        <taxon>Sulfurovum</taxon>
        <taxon>environmental samples</taxon>
    </lineage>
</organism>
<dbReference type="GO" id="GO:0000155">
    <property type="term" value="F:phosphorelay sensor kinase activity"/>
    <property type="evidence" value="ECO:0007669"/>
    <property type="project" value="InterPro"/>
</dbReference>
<evidence type="ECO:0000256" key="7">
    <source>
        <dbReference type="ARBA" id="ARBA00022777"/>
    </source>
</evidence>
<protein>
    <recommendedName>
        <fullName evidence="3">histidine kinase</fullName>
        <ecNumber evidence="3">2.7.13.3</ecNumber>
    </recommendedName>
</protein>
<dbReference type="Gene3D" id="6.10.340.10">
    <property type="match status" value="1"/>
</dbReference>
<sequence length="405" mass="47105">MRNISVSAFINTVFALVLTLILTALFFFISWDEERQKRDQINRYKLISNLLLSTAKLQLTAEREKKFYQDFEIRPVSVDESKLLLLSNGKIVFESESVYGKMQIFTIETNKYIYLERFGYNLMLQDKKSTTMRITFTILVALLITILFLLLYIAIMKKLSPLKKLHQQIEEFAHGNMHVKINQRSNDEIGKIAQSFDDALHHIRSLLESKNLFMRNMMHELKTPITRGRIAIEMVEDGSSKEMLIRAFERMNELIGELAHVERLTTQGFQPHIAEFLVDDIIEEAIVLLLCDRSKLTISTEHELLKTDAKLLTLAIKNLLDNGLKYSENDQVSIVTNPKSIKVISKGKSLEHPLNYYLEPFTQEEKRNAGFGLGLYIVHNIADRLNYTLNYYHKNLHNVFELRLK</sequence>
<dbReference type="PROSITE" id="PS50885">
    <property type="entry name" value="HAMP"/>
    <property type="match status" value="1"/>
</dbReference>
<evidence type="ECO:0000256" key="5">
    <source>
        <dbReference type="ARBA" id="ARBA00022679"/>
    </source>
</evidence>
<evidence type="ECO:0000256" key="1">
    <source>
        <dbReference type="ARBA" id="ARBA00000085"/>
    </source>
</evidence>
<feature type="transmembrane region" description="Helical" evidence="10">
    <location>
        <begin position="6"/>
        <end position="29"/>
    </location>
</feature>
<dbReference type="NCBIfam" id="NF038389">
    <property type="entry name" value="ArsS_fam_HK"/>
    <property type="match status" value="1"/>
</dbReference>
<reference evidence="13" key="1">
    <citation type="submission" date="2020-01" db="EMBL/GenBank/DDBJ databases">
        <authorList>
            <person name="Meier V. D."/>
            <person name="Meier V D."/>
        </authorList>
    </citation>
    <scope>NUCLEOTIDE SEQUENCE</scope>
    <source>
        <strain evidence="13">HLG_WM_MAG_03</strain>
    </source>
</reference>
<name>A0A6S6S5T4_9BACT</name>
<dbReference type="AlphaFoldDB" id="A0A6S6S5T4"/>
<dbReference type="SUPFAM" id="SSF158472">
    <property type="entry name" value="HAMP domain-like"/>
    <property type="match status" value="1"/>
</dbReference>
<dbReference type="CDD" id="cd06225">
    <property type="entry name" value="HAMP"/>
    <property type="match status" value="1"/>
</dbReference>
<keyword evidence="4" id="KW-0597">Phosphoprotein</keyword>
<dbReference type="InterPro" id="IPR036890">
    <property type="entry name" value="HATPase_C_sf"/>
</dbReference>
<evidence type="ECO:0000256" key="9">
    <source>
        <dbReference type="ARBA" id="ARBA00023136"/>
    </source>
</evidence>
<dbReference type="InterPro" id="IPR005467">
    <property type="entry name" value="His_kinase_dom"/>
</dbReference>
<evidence type="ECO:0000256" key="8">
    <source>
        <dbReference type="ARBA" id="ARBA00022989"/>
    </source>
</evidence>
<dbReference type="InterPro" id="IPR003660">
    <property type="entry name" value="HAMP_dom"/>
</dbReference>
<feature type="domain" description="Histidine kinase" evidence="11">
    <location>
        <begin position="216"/>
        <end position="405"/>
    </location>
</feature>
<evidence type="ECO:0000313" key="13">
    <source>
        <dbReference type="EMBL" id="CAA6798527.1"/>
    </source>
</evidence>
<evidence type="ECO:0000259" key="11">
    <source>
        <dbReference type="PROSITE" id="PS50109"/>
    </source>
</evidence>
<dbReference type="InterPro" id="IPR003661">
    <property type="entry name" value="HisK_dim/P_dom"/>
</dbReference>
<dbReference type="InterPro" id="IPR003594">
    <property type="entry name" value="HATPase_dom"/>
</dbReference>
<gene>
    <name evidence="13" type="ORF">HELGO_WM27929</name>
</gene>
<dbReference type="InterPro" id="IPR050398">
    <property type="entry name" value="HssS/ArlS-like"/>
</dbReference>
<keyword evidence="8 10" id="KW-1133">Transmembrane helix</keyword>
<dbReference type="PROSITE" id="PS50109">
    <property type="entry name" value="HIS_KIN"/>
    <property type="match status" value="1"/>
</dbReference>
<dbReference type="SMART" id="SM00304">
    <property type="entry name" value="HAMP"/>
    <property type="match status" value="1"/>
</dbReference>
<dbReference type="SUPFAM" id="SSF47384">
    <property type="entry name" value="Homodimeric domain of signal transducing histidine kinase"/>
    <property type="match status" value="1"/>
</dbReference>
<dbReference type="InterPro" id="IPR036097">
    <property type="entry name" value="HisK_dim/P_sf"/>
</dbReference>
<dbReference type="CDD" id="cd00082">
    <property type="entry name" value="HisKA"/>
    <property type="match status" value="1"/>
</dbReference>
<dbReference type="InterPro" id="IPR047994">
    <property type="entry name" value="ArsS-like"/>
</dbReference>
<dbReference type="SMART" id="SM00388">
    <property type="entry name" value="HisKA"/>
    <property type="match status" value="1"/>
</dbReference>
<keyword evidence="9 10" id="KW-0472">Membrane</keyword>
<accession>A0A6S6S5T4</accession>
<dbReference type="Pfam" id="PF02518">
    <property type="entry name" value="HATPase_c"/>
    <property type="match status" value="1"/>
</dbReference>
<evidence type="ECO:0000259" key="12">
    <source>
        <dbReference type="PROSITE" id="PS50885"/>
    </source>
</evidence>
<evidence type="ECO:0000256" key="2">
    <source>
        <dbReference type="ARBA" id="ARBA00004141"/>
    </source>
</evidence>
<comment type="catalytic activity">
    <reaction evidence="1">
        <text>ATP + protein L-histidine = ADP + protein N-phospho-L-histidine.</text>
        <dbReference type="EC" id="2.7.13.3"/>
    </reaction>
</comment>
<keyword evidence="5" id="KW-0808">Transferase</keyword>
<dbReference type="Pfam" id="PF00512">
    <property type="entry name" value="HisKA"/>
    <property type="match status" value="1"/>
</dbReference>
<keyword evidence="7" id="KW-0418">Kinase</keyword>
<comment type="subcellular location">
    <subcellularLocation>
        <location evidence="2">Membrane</location>
        <topology evidence="2">Multi-pass membrane protein</topology>
    </subcellularLocation>
</comment>
<dbReference type="Gene3D" id="1.10.287.130">
    <property type="match status" value="1"/>
</dbReference>
<dbReference type="Pfam" id="PF00672">
    <property type="entry name" value="HAMP"/>
    <property type="match status" value="1"/>
</dbReference>
<dbReference type="EC" id="2.7.13.3" evidence="3"/>
<dbReference type="Gene3D" id="3.30.565.10">
    <property type="entry name" value="Histidine kinase-like ATPase, C-terminal domain"/>
    <property type="match status" value="1"/>
</dbReference>
<feature type="domain" description="HAMP" evidence="12">
    <location>
        <begin position="159"/>
        <end position="208"/>
    </location>
</feature>
<evidence type="ECO:0000256" key="4">
    <source>
        <dbReference type="ARBA" id="ARBA00022553"/>
    </source>
</evidence>
<dbReference type="PANTHER" id="PTHR45528:SF12">
    <property type="entry name" value="SENSOR HISTIDINE KINASE ARSS"/>
    <property type="match status" value="1"/>
</dbReference>
<evidence type="ECO:0000256" key="3">
    <source>
        <dbReference type="ARBA" id="ARBA00012438"/>
    </source>
</evidence>
<dbReference type="SUPFAM" id="SSF55874">
    <property type="entry name" value="ATPase domain of HSP90 chaperone/DNA topoisomerase II/histidine kinase"/>
    <property type="match status" value="1"/>
</dbReference>
<feature type="transmembrane region" description="Helical" evidence="10">
    <location>
        <begin position="134"/>
        <end position="155"/>
    </location>
</feature>
<dbReference type="EMBL" id="CACVAR010000008">
    <property type="protein sequence ID" value="CAA6798527.1"/>
    <property type="molecule type" value="Genomic_DNA"/>
</dbReference>
<keyword evidence="6 10" id="KW-0812">Transmembrane</keyword>